<dbReference type="InterPro" id="IPR036953">
    <property type="entry name" value="GreA/GreB_C_sf"/>
</dbReference>
<dbReference type="GO" id="GO:0070063">
    <property type="term" value="F:RNA polymerase binding"/>
    <property type="evidence" value="ECO:0007669"/>
    <property type="project" value="InterPro"/>
</dbReference>
<dbReference type="NCBIfam" id="NF004973">
    <property type="entry name" value="PRK06342.1"/>
    <property type="match status" value="1"/>
</dbReference>
<dbReference type="GO" id="GO:0003677">
    <property type="term" value="F:DNA binding"/>
    <property type="evidence" value="ECO:0007669"/>
    <property type="project" value="InterPro"/>
</dbReference>
<feature type="domain" description="Transcription elongation factor GreA/GreB C-terminal" evidence="1">
    <location>
        <begin position="84"/>
        <end position="141"/>
    </location>
</feature>
<dbReference type="GO" id="GO:0006354">
    <property type="term" value="P:DNA-templated transcription elongation"/>
    <property type="evidence" value="ECO:0007669"/>
    <property type="project" value="TreeGrafter"/>
</dbReference>
<dbReference type="Proteomes" id="UP000001096">
    <property type="component" value="Unassembled WGS sequence"/>
</dbReference>
<dbReference type="InterPro" id="IPR023459">
    <property type="entry name" value="Tscrpt_elong_fac_GreA/B_fam"/>
</dbReference>
<reference evidence="2 3" key="1">
    <citation type="submission" date="2012-04" db="EMBL/GenBank/DDBJ databases">
        <title>The Genome Sequence of Afipia broomeae ATCC 49717.</title>
        <authorList>
            <consortium name="The Broad Institute Genome Sequencing Platform"/>
            <person name="Earl A."/>
            <person name="Ward D."/>
            <person name="Feldgarden M."/>
            <person name="Gevers D."/>
            <person name="Huys G."/>
            <person name="Walker B."/>
            <person name="Young S.K."/>
            <person name="Zeng Q."/>
            <person name="Gargeya S."/>
            <person name="Fitzgerald M."/>
            <person name="Haas B."/>
            <person name="Abouelleil A."/>
            <person name="Alvarado L."/>
            <person name="Arachchi H.M."/>
            <person name="Berlin A."/>
            <person name="Chapman S.B."/>
            <person name="Goldberg J."/>
            <person name="Griggs A."/>
            <person name="Gujja S."/>
            <person name="Hansen M."/>
            <person name="Howarth C."/>
            <person name="Imamovic A."/>
            <person name="Larimer J."/>
            <person name="McCowen C."/>
            <person name="Montmayeur A."/>
            <person name="Murphy C."/>
            <person name="Neiman D."/>
            <person name="Pearson M."/>
            <person name="Priest M."/>
            <person name="Roberts A."/>
            <person name="Saif S."/>
            <person name="Shea T."/>
            <person name="Sisk P."/>
            <person name="Sykes S."/>
            <person name="Wortman J."/>
            <person name="Nusbaum C."/>
            <person name="Birren B."/>
        </authorList>
    </citation>
    <scope>NUCLEOTIDE SEQUENCE [LARGE SCALE GENOMIC DNA]</scope>
    <source>
        <strain evidence="2 3">ATCC 49717</strain>
    </source>
</reference>
<dbReference type="eggNOG" id="COG0782">
    <property type="taxonomic scope" value="Bacteria"/>
</dbReference>
<dbReference type="Pfam" id="PF01272">
    <property type="entry name" value="GreA_GreB"/>
    <property type="match status" value="1"/>
</dbReference>
<comment type="caution">
    <text evidence="2">The sequence shown here is derived from an EMBL/GenBank/DDBJ whole genome shotgun (WGS) entry which is preliminary data.</text>
</comment>
<evidence type="ECO:0000313" key="2">
    <source>
        <dbReference type="EMBL" id="EKS41504.1"/>
    </source>
</evidence>
<gene>
    <name evidence="2" type="ORF">HMPREF9695_00596</name>
</gene>
<name>K8PL48_9BRAD</name>
<dbReference type="Gene3D" id="3.10.50.30">
    <property type="entry name" value="Transcription elongation factor, GreA/GreB, C-terminal domain"/>
    <property type="match status" value="1"/>
</dbReference>
<proteinExistence type="predicted"/>
<dbReference type="EMBL" id="AGWX01000001">
    <property type="protein sequence ID" value="EKS41504.1"/>
    <property type="molecule type" value="Genomic_DNA"/>
</dbReference>
<dbReference type="SUPFAM" id="SSF54534">
    <property type="entry name" value="FKBP-like"/>
    <property type="match status" value="1"/>
</dbReference>
<dbReference type="GO" id="GO:0032784">
    <property type="term" value="P:regulation of DNA-templated transcription elongation"/>
    <property type="evidence" value="ECO:0007669"/>
    <property type="project" value="InterPro"/>
</dbReference>
<dbReference type="InterPro" id="IPR018151">
    <property type="entry name" value="TF_GreA/GreB_CS"/>
</dbReference>
<dbReference type="PROSITE" id="PS00830">
    <property type="entry name" value="GREAB_2"/>
    <property type="match status" value="1"/>
</dbReference>
<protein>
    <recommendedName>
        <fullName evidence="1">Transcription elongation factor GreA/GreB C-terminal domain-containing protein</fullName>
    </recommendedName>
</protein>
<dbReference type="PANTHER" id="PTHR30437:SF6">
    <property type="entry name" value="TRANSCRIPTION ELONGATION FACTOR GREB"/>
    <property type="match status" value="1"/>
</dbReference>
<dbReference type="InterPro" id="IPR001437">
    <property type="entry name" value="Tscrpt_elong_fac_GreA/B_C"/>
</dbReference>
<accession>K8PL48</accession>
<dbReference type="RefSeq" id="WP_006019304.1">
    <property type="nucleotide sequence ID" value="NZ_KB375282.1"/>
</dbReference>
<dbReference type="PANTHER" id="PTHR30437">
    <property type="entry name" value="TRANSCRIPTION ELONGATION FACTOR GREA"/>
    <property type="match status" value="1"/>
</dbReference>
<dbReference type="HOGENOM" id="CLU_101379_3_1_5"/>
<evidence type="ECO:0000313" key="3">
    <source>
        <dbReference type="Proteomes" id="UP000001096"/>
    </source>
</evidence>
<evidence type="ECO:0000259" key="1">
    <source>
        <dbReference type="Pfam" id="PF01272"/>
    </source>
</evidence>
<dbReference type="AlphaFoldDB" id="K8PL48"/>
<sequence length="160" mass="17382">MSRAFVKESDAVDELPDRIVSEYPNYVTAEGLSLIEMKIAELQSRLAQAQIEGDRDALSAISRDLRYWNNRRGTAMVVQMPDSATTVRFGAVVTIERDDGRRQEYRIVGEDEADPTKGLLSHASPLARALLGKAVGDTVVAGQGTAEIVSIGDASTTSER</sequence>
<organism evidence="2 3">
    <name type="scientific">Afipia broomeae ATCC 49717</name>
    <dbReference type="NCBI Taxonomy" id="883078"/>
    <lineage>
        <taxon>Bacteria</taxon>
        <taxon>Pseudomonadati</taxon>
        <taxon>Pseudomonadota</taxon>
        <taxon>Alphaproteobacteria</taxon>
        <taxon>Hyphomicrobiales</taxon>
        <taxon>Nitrobacteraceae</taxon>
        <taxon>Afipia</taxon>
    </lineage>
</organism>
<keyword evidence="3" id="KW-1185">Reference proteome</keyword>